<dbReference type="Proteomes" id="UP000596742">
    <property type="component" value="Unassembled WGS sequence"/>
</dbReference>
<keyword evidence="3" id="KW-1133">Transmembrane helix</keyword>
<dbReference type="GO" id="GO:0016323">
    <property type="term" value="C:basolateral plasma membrane"/>
    <property type="evidence" value="ECO:0007669"/>
    <property type="project" value="TreeGrafter"/>
</dbReference>
<dbReference type="InterPro" id="IPR004156">
    <property type="entry name" value="OATP"/>
</dbReference>
<name>A0A8B6D676_MYTGA</name>
<evidence type="ECO:0000256" key="1">
    <source>
        <dbReference type="ARBA" id="ARBA00023157"/>
    </source>
</evidence>
<keyword evidence="5" id="KW-1185">Reference proteome</keyword>
<organism evidence="4 5">
    <name type="scientific">Mytilus galloprovincialis</name>
    <name type="common">Mediterranean mussel</name>
    <dbReference type="NCBI Taxonomy" id="29158"/>
    <lineage>
        <taxon>Eukaryota</taxon>
        <taxon>Metazoa</taxon>
        <taxon>Spiralia</taxon>
        <taxon>Lophotrochozoa</taxon>
        <taxon>Mollusca</taxon>
        <taxon>Bivalvia</taxon>
        <taxon>Autobranchia</taxon>
        <taxon>Pteriomorphia</taxon>
        <taxon>Mytilida</taxon>
        <taxon>Mytiloidea</taxon>
        <taxon>Mytilidae</taxon>
        <taxon>Mytilinae</taxon>
        <taxon>Mytilus</taxon>
    </lineage>
</organism>
<keyword evidence="3" id="KW-0472">Membrane</keyword>
<feature type="region of interest" description="Disordered" evidence="2">
    <location>
        <begin position="159"/>
        <end position="181"/>
    </location>
</feature>
<dbReference type="GO" id="GO:0043252">
    <property type="term" value="P:sodium-independent organic anion transport"/>
    <property type="evidence" value="ECO:0007669"/>
    <property type="project" value="TreeGrafter"/>
</dbReference>
<comment type="caution">
    <text evidence="4">The sequence shown here is derived from an EMBL/GenBank/DDBJ whole genome shotgun (WGS) entry which is preliminary data.</text>
</comment>
<evidence type="ECO:0000256" key="2">
    <source>
        <dbReference type="SAM" id="MobiDB-lite"/>
    </source>
</evidence>
<dbReference type="EMBL" id="UYJE01002826">
    <property type="protein sequence ID" value="VDI14042.1"/>
    <property type="molecule type" value="Genomic_DNA"/>
</dbReference>
<protein>
    <submittedName>
        <fullName evidence="4">Uncharacterized protein</fullName>
    </submittedName>
</protein>
<feature type="transmembrane region" description="Helical" evidence="3">
    <location>
        <begin position="28"/>
        <end position="52"/>
    </location>
</feature>
<reference evidence="4" key="1">
    <citation type="submission" date="2018-11" db="EMBL/GenBank/DDBJ databases">
        <authorList>
            <person name="Alioto T."/>
            <person name="Alioto T."/>
        </authorList>
    </citation>
    <scope>NUCLEOTIDE SEQUENCE</scope>
</reference>
<keyword evidence="3" id="KW-0812">Transmembrane</keyword>
<evidence type="ECO:0000313" key="4">
    <source>
        <dbReference type="EMBL" id="VDI14042.1"/>
    </source>
</evidence>
<dbReference type="GO" id="GO:0015347">
    <property type="term" value="F:sodium-independent organic anion transmembrane transporter activity"/>
    <property type="evidence" value="ECO:0007669"/>
    <property type="project" value="TreeGrafter"/>
</dbReference>
<feature type="transmembrane region" description="Helical" evidence="3">
    <location>
        <begin position="116"/>
        <end position="139"/>
    </location>
</feature>
<dbReference type="OrthoDB" id="6099649at2759"/>
<dbReference type="AlphaFoldDB" id="A0A8B6D676"/>
<accession>A0A8B6D676</accession>
<feature type="transmembrane region" description="Helical" evidence="3">
    <location>
        <begin position="64"/>
        <end position="80"/>
    </location>
</feature>
<sequence>MKGFTNCACIRVTAIAKPGLCSTDCPMFFPYIIVACLFGIIESFRIMPSLIYMLRSVKEKQKEIAVGFSAFISTFSWFRGPVIFGEAIDMCCEIWRSRCGVKGSCALYDDVNFRYAIFGLCLILRCFVIILDLVSYLIAKKENRLEYWKHRGKNELDMPEKQGFIDDGRDDDKKNIKTVNE</sequence>
<gene>
    <name evidence="4" type="ORF">MGAL_10B020754</name>
</gene>
<dbReference type="Pfam" id="PF03137">
    <property type="entry name" value="OATP"/>
    <property type="match status" value="1"/>
</dbReference>
<evidence type="ECO:0000313" key="5">
    <source>
        <dbReference type="Proteomes" id="UP000596742"/>
    </source>
</evidence>
<proteinExistence type="predicted"/>
<dbReference type="PANTHER" id="PTHR11388:SF142">
    <property type="entry name" value="SOLUTE CARRIER ORGANIC ANION TRANSPORTER FAMILY MEMBER 5A1"/>
    <property type="match status" value="1"/>
</dbReference>
<dbReference type="SUPFAM" id="SSF103473">
    <property type="entry name" value="MFS general substrate transporter"/>
    <property type="match status" value="1"/>
</dbReference>
<dbReference type="PANTHER" id="PTHR11388">
    <property type="entry name" value="ORGANIC ANION TRANSPORTER"/>
    <property type="match status" value="1"/>
</dbReference>
<evidence type="ECO:0000256" key="3">
    <source>
        <dbReference type="SAM" id="Phobius"/>
    </source>
</evidence>
<keyword evidence="1" id="KW-1015">Disulfide bond</keyword>
<dbReference type="InterPro" id="IPR036259">
    <property type="entry name" value="MFS_trans_sf"/>
</dbReference>